<evidence type="ECO:0000313" key="2">
    <source>
        <dbReference type="Proteomes" id="UP001497535"/>
    </source>
</evidence>
<sequence length="167" mass="19341">MGNTVILKPAEQTPLTALYVANLIKEAGFPPGVVNIVPGYGPTAGKAIATHPKVDKVLSFCFMFLFFALYFCIFFFHFDLLLPILFFCFDFIFSLLISPCFNILSVFLCYNLYFKWSKQKFYASSFFIFCFKFSFASIFSFLLQVYSKQKFFASSFFPLHQFLLQVF</sequence>
<comment type="caution">
    <text evidence="1">The sequence shown here is derived from an EMBL/GenBank/DDBJ whole genome shotgun (WGS) entry which is preliminary data.</text>
</comment>
<organism evidence="1 2">
    <name type="scientific">Meloidogyne enterolobii</name>
    <name type="common">Root-knot nematode worm</name>
    <name type="synonym">Meloidogyne mayaguensis</name>
    <dbReference type="NCBI Taxonomy" id="390850"/>
    <lineage>
        <taxon>Eukaryota</taxon>
        <taxon>Metazoa</taxon>
        <taxon>Ecdysozoa</taxon>
        <taxon>Nematoda</taxon>
        <taxon>Chromadorea</taxon>
        <taxon>Rhabditida</taxon>
        <taxon>Tylenchina</taxon>
        <taxon>Tylenchomorpha</taxon>
        <taxon>Tylenchoidea</taxon>
        <taxon>Meloidogynidae</taxon>
        <taxon>Meloidogyninae</taxon>
        <taxon>Meloidogyne</taxon>
    </lineage>
</organism>
<dbReference type="Proteomes" id="UP001497535">
    <property type="component" value="Unassembled WGS sequence"/>
</dbReference>
<reference evidence="1" key="1">
    <citation type="submission" date="2023-11" db="EMBL/GenBank/DDBJ databases">
        <authorList>
            <person name="Poullet M."/>
        </authorList>
    </citation>
    <scope>NUCLEOTIDE SEQUENCE</scope>
    <source>
        <strain evidence="1">E1834</strain>
    </source>
</reference>
<gene>
    <name evidence="1" type="ORF">MENTE1834_LOCUS6761</name>
</gene>
<accession>A0ACB0Y2Y8</accession>
<proteinExistence type="predicted"/>
<protein>
    <submittedName>
        <fullName evidence="1">Uncharacterized protein</fullName>
    </submittedName>
</protein>
<name>A0ACB0Y2Y8_MELEN</name>
<keyword evidence="2" id="KW-1185">Reference proteome</keyword>
<evidence type="ECO:0000313" key="1">
    <source>
        <dbReference type="EMBL" id="CAK5028946.1"/>
    </source>
</evidence>
<dbReference type="EMBL" id="CAVMJV010000005">
    <property type="protein sequence ID" value="CAK5028946.1"/>
    <property type="molecule type" value="Genomic_DNA"/>
</dbReference>